<evidence type="ECO:0000313" key="3">
    <source>
        <dbReference type="EMBL" id="OAG03657.1"/>
    </source>
</evidence>
<dbReference type="GeneID" id="28771162"/>
<keyword evidence="2" id="KW-1133">Transmembrane helix</keyword>
<evidence type="ECO:0000313" key="4">
    <source>
        <dbReference type="Proteomes" id="UP000077069"/>
    </source>
</evidence>
<proteinExistence type="predicted"/>
<sequence length="194" mass="21722">MPALAPSNGGAQAQGAPNLDSLTPRDPTTQFASDDTFATFGIKARPLESRQIVQGLIPTYYRQDGPGAGAVVGITLGSVAGFLLLVWLLWTLTNNSRNAISGEEEIVVRKRPRRNSNSHRSRRGTRSEVREYERSPRRSGGRSTVIVEERTRSRPRSIVVEETRRRVPGDDMVEVIEEESEYERRRARRGSGYR</sequence>
<organism evidence="3 4">
    <name type="scientific">Paraphaeosphaeria sporulosa</name>
    <dbReference type="NCBI Taxonomy" id="1460663"/>
    <lineage>
        <taxon>Eukaryota</taxon>
        <taxon>Fungi</taxon>
        <taxon>Dikarya</taxon>
        <taxon>Ascomycota</taxon>
        <taxon>Pezizomycotina</taxon>
        <taxon>Dothideomycetes</taxon>
        <taxon>Pleosporomycetidae</taxon>
        <taxon>Pleosporales</taxon>
        <taxon>Massarineae</taxon>
        <taxon>Didymosphaeriaceae</taxon>
        <taxon>Paraphaeosphaeria</taxon>
    </lineage>
</organism>
<dbReference type="EMBL" id="KV441554">
    <property type="protein sequence ID" value="OAG03657.1"/>
    <property type="molecule type" value="Genomic_DNA"/>
</dbReference>
<dbReference type="InParanoid" id="A0A177CA68"/>
<evidence type="ECO:0000256" key="1">
    <source>
        <dbReference type="SAM" id="MobiDB-lite"/>
    </source>
</evidence>
<dbReference type="OrthoDB" id="5423884at2759"/>
<keyword evidence="2" id="KW-0812">Transmembrane</keyword>
<dbReference type="RefSeq" id="XP_018034022.1">
    <property type="nucleotide sequence ID" value="XM_018187676.1"/>
</dbReference>
<keyword evidence="4" id="KW-1185">Reference proteome</keyword>
<feature type="region of interest" description="Disordered" evidence="1">
    <location>
        <begin position="110"/>
        <end position="164"/>
    </location>
</feature>
<keyword evidence="2" id="KW-0472">Membrane</keyword>
<feature type="compositionally biased region" description="Basic and acidic residues" evidence="1">
    <location>
        <begin position="125"/>
        <end position="136"/>
    </location>
</feature>
<accession>A0A177CA68</accession>
<dbReference type="Proteomes" id="UP000077069">
    <property type="component" value="Unassembled WGS sequence"/>
</dbReference>
<dbReference type="AlphaFoldDB" id="A0A177CA68"/>
<evidence type="ECO:0000256" key="2">
    <source>
        <dbReference type="SAM" id="Phobius"/>
    </source>
</evidence>
<reference evidence="3 4" key="1">
    <citation type="submission" date="2016-05" db="EMBL/GenBank/DDBJ databases">
        <title>Comparative analysis of secretome profiles of manganese(II)-oxidizing ascomycete fungi.</title>
        <authorList>
            <consortium name="DOE Joint Genome Institute"/>
            <person name="Zeiner C.A."/>
            <person name="Purvine S.O."/>
            <person name="Zink E.M."/>
            <person name="Wu S."/>
            <person name="Pasa-Tolic L."/>
            <person name="Chaput D.L."/>
            <person name="Haridas S."/>
            <person name="Grigoriev I.V."/>
            <person name="Santelli C.M."/>
            <person name="Hansel C.M."/>
        </authorList>
    </citation>
    <scope>NUCLEOTIDE SEQUENCE [LARGE SCALE GENOMIC DNA]</scope>
    <source>
        <strain evidence="3 4">AP3s5-JAC2a</strain>
    </source>
</reference>
<protein>
    <submittedName>
        <fullName evidence="3">Uncharacterized protein</fullName>
    </submittedName>
</protein>
<name>A0A177CA68_9PLEO</name>
<gene>
    <name evidence="3" type="ORF">CC84DRAFT_862431</name>
</gene>
<feature type="region of interest" description="Disordered" evidence="1">
    <location>
        <begin position="1"/>
        <end position="27"/>
    </location>
</feature>
<feature type="compositionally biased region" description="Basic residues" evidence="1">
    <location>
        <begin position="110"/>
        <end position="124"/>
    </location>
</feature>
<feature type="transmembrane region" description="Helical" evidence="2">
    <location>
        <begin position="68"/>
        <end position="90"/>
    </location>
</feature>